<gene>
    <name evidence="2" type="ORF">ACFQT0_00115</name>
    <name evidence="3" type="ORF">ACFQT0_25895</name>
</gene>
<evidence type="ECO:0000313" key="4">
    <source>
        <dbReference type="Proteomes" id="UP001596513"/>
    </source>
</evidence>
<keyword evidence="1" id="KW-0472">Membrane</keyword>
<dbReference type="EMBL" id="JBHTEK010000001">
    <property type="protein sequence ID" value="MFC7670419.1"/>
    <property type="molecule type" value="Genomic_DNA"/>
</dbReference>
<reference evidence="2" key="1">
    <citation type="journal article" date="2014" name="Int. J. Syst. Evol. Microbiol.">
        <title>Complete genome of a new Firmicutes species belonging to the dominant human colonic microbiota ('Ruminococcus bicirculans') reveals two chromosomes and a selective capacity to utilize plant glucans.</title>
        <authorList>
            <consortium name="NISC Comparative Sequencing Program"/>
            <person name="Wegmann U."/>
            <person name="Louis P."/>
            <person name="Goesmann A."/>
            <person name="Henrissat B."/>
            <person name="Duncan S.H."/>
            <person name="Flint H.J."/>
        </authorList>
    </citation>
    <scope>NUCLEOTIDE SEQUENCE</scope>
    <source>
        <strain evidence="2">JCM 19635</strain>
    </source>
</reference>
<comment type="caution">
    <text evidence="2">The sequence shown here is derived from an EMBL/GenBank/DDBJ whole genome shotgun (WGS) entry which is preliminary data.</text>
</comment>
<name>A0ABW2TZF8_9BACT</name>
<sequence length="55" mass="5903">MNLLIGNIGHLSVIVAFAAALVAAYSYFQATRGRELGDDDTNWLRIARGAFSCTA</sequence>
<keyword evidence="1" id="KW-1133">Transmembrane helix</keyword>
<accession>A0ABW2TZF8</accession>
<protein>
    <submittedName>
        <fullName evidence="2">Uncharacterized protein</fullName>
    </submittedName>
</protein>
<dbReference type="Proteomes" id="UP001596513">
    <property type="component" value="Unassembled WGS sequence"/>
</dbReference>
<reference evidence="4" key="2">
    <citation type="journal article" date="2019" name="Int. J. Syst. Evol. Microbiol.">
        <title>The Global Catalogue of Microorganisms (GCM) 10K type strain sequencing project: providing services to taxonomists for standard genome sequencing and annotation.</title>
        <authorList>
            <consortium name="The Broad Institute Genomics Platform"/>
            <consortium name="The Broad Institute Genome Sequencing Center for Infectious Disease"/>
            <person name="Wu L."/>
            <person name="Ma J."/>
        </authorList>
    </citation>
    <scope>NUCLEOTIDE SEQUENCE [LARGE SCALE GENOMIC DNA]</scope>
    <source>
        <strain evidence="4">JCM 19635</strain>
    </source>
</reference>
<evidence type="ECO:0000313" key="3">
    <source>
        <dbReference type="EMBL" id="MFC7670419.1"/>
    </source>
</evidence>
<evidence type="ECO:0000313" key="2">
    <source>
        <dbReference type="EMBL" id="MFC7666019.1"/>
    </source>
</evidence>
<keyword evidence="4" id="KW-1185">Reference proteome</keyword>
<reference evidence="2" key="3">
    <citation type="submission" date="2024-09" db="EMBL/GenBank/DDBJ databases">
        <authorList>
            <person name="Sun Q."/>
            <person name="Mori K."/>
        </authorList>
    </citation>
    <scope>NUCLEOTIDE SEQUENCE</scope>
    <source>
        <strain evidence="2">JCM 19635</strain>
    </source>
</reference>
<dbReference type="RefSeq" id="WP_380199366.1">
    <property type="nucleotide sequence ID" value="NZ_JBHTEK010000001.1"/>
</dbReference>
<proteinExistence type="predicted"/>
<dbReference type="EMBL" id="JBHTEK010000001">
    <property type="protein sequence ID" value="MFC7666019.1"/>
    <property type="molecule type" value="Genomic_DNA"/>
</dbReference>
<keyword evidence="1" id="KW-0812">Transmembrane</keyword>
<feature type="transmembrane region" description="Helical" evidence="1">
    <location>
        <begin position="6"/>
        <end position="28"/>
    </location>
</feature>
<evidence type="ECO:0000256" key="1">
    <source>
        <dbReference type="SAM" id="Phobius"/>
    </source>
</evidence>
<organism evidence="2 4">
    <name type="scientific">Hymenobacter humi</name>
    <dbReference type="NCBI Taxonomy" id="1411620"/>
    <lineage>
        <taxon>Bacteria</taxon>
        <taxon>Pseudomonadati</taxon>
        <taxon>Bacteroidota</taxon>
        <taxon>Cytophagia</taxon>
        <taxon>Cytophagales</taxon>
        <taxon>Hymenobacteraceae</taxon>
        <taxon>Hymenobacter</taxon>
    </lineage>
</organism>